<keyword evidence="3" id="KW-0732">Signal</keyword>
<dbReference type="GO" id="GO:0005615">
    <property type="term" value="C:extracellular space"/>
    <property type="evidence" value="ECO:0007669"/>
    <property type="project" value="InterPro"/>
</dbReference>
<evidence type="ECO:0000259" key="4">
    <source>
        <dbReference type="SMART" id="SM00093"/>
    </source>
</evidence>
<dbReference type="InterPro" id="IPR042185">
    <property type="entry name" value="Serpin_sf_2"/>
</dbReference>
<dbReference type="Gene3D" id="3.30.497.10">
    <property type="entry name" value="Antithrombin, subunit I, domain 2"/>
    <property type="match status" value="1"/>
</dbReference>
<dbReference type="PANTHER" id="PTHR11461:SF211">
    <property type="entry name" value="GH10112P-RELATED"/>
    <property type="match status" value="1"/>
</dbReference>
<feature type="signal peptide" evidence="3">
    <location>
        <begin position="1"/>
        <end position="19"/>
    </location>
</feature>
<evidence type="ECO:0000313" key="6">
    <source>
        <dbReference type="RefSeq" id="XP_013384245.1"/>
    </source>
</evidence>
<feature type="chain" id="PRO_5010186213" evidence="3">
    <location>
        <begin position="20"/>
        <end position="412"/>
    </location>
</feature>
<feature type="domain" description="Serpin" evidence="4">
    <location>
        <begin position="51"/>
        <end position="410"/>
    </location>
</feature>
<dbReference type="InterPro" id="IPR023795">
    <property type="entry name" value="Serpin_CS"/>
</dbReference>
<comment type="similarity">
    <text evidence="1 2">Belongs to the serpin family.</text>
</comment>
<dbReference type="FunFam" id="3.30.497.10:FF:000001">
    <property type="entry name" value="Serine protease inhibitor"/>
    <property type="match status" value="1"/>
</dbReference>
<dbReference type="PANTHER" id="PTHR11461">
    <property type="entry name" value="SERINE PROTEASE INHIBITOR, SERPIN"/>
    <property type="match status" value="1"/>
</dbReference>
<reference evidence="6" key="1">
    <citation type="submission" date="2025-08" db="UniProtKB">
        <authorList>
            <consortium name="RefSeq"/>
        </authorList>
    </citation>
    <scope>IDENTIFICATION</scope>
    <source>
        <tissue evidence="6">Gonads</tissue>
    </source>
</reference>
<dbReference type="InterPro" id="IPR036186">
    <property type="entry name" value="Serpin_sf"/>
</dbReference>
<gene>
    <name evidence="6" type="primary">LOC106154446</name>
</gene>
<dbReference type="GeneID" id="106154446"/>
<dbReference type="KEGG" id="lak:106154446"/>
<dbReference type="InParanoid" id="A0A1S3HE12"/>
<keyword evidence="5" id="KW-1185">Reference proteome</keyword>
<evidence type="ECO:0000256" key="2">
    <source>
        <dbReference type="RuleBase" id="RU000411"/>
    </source>
</evidence>
<dbReference type="AlphaFoldDB" id="A0A1S3HE12"/>
<name>A0A1S3HE12_LINAN</name>
<dbReference type="InterPro" id="IPR000215">
    <property type="entry name" value="Serpin_fam"/>
</dbReference>
<dbReference type="FunCoup" id="A0A1S3HE12">
    <property type="interactions" value="32"/>
</dbReference>
<dbReference type="PROSITE" id="PS00284">
    <property type="entry name" value="SERPIN"/>
    <property type="match status" value="1"/>
</dbReference>
<dbReference type="InterPro" id="IPR023796">
    <property type="entry name" value="Serpin_dom"/>
</dbReference>
<organism evidence="5 6">
    <name type="scientific">Lingula anatina</name>
    <name type="common">Brachiopod</name>
    <name type="synonym">Lingula unguis</name>
    <dbReference type="NCBI Taxonomy" id="7574"/>
    <lineage>
        <taxon>Eukaryota</taxon>
        <taxon>Metazoa</taxon>
        <taxon>Spiralia</taxon>
        <taxon>Lophotrochozoa</taxon>
        <taxon>Brachiopoda</taxon>
        <taxon>Linguliformea</taxon>
        <taxon>Lingulata</taxon>
        <taxon>Lingulida</taxon>
        <taxon>Linguloidea</taxon>
        <taxon>Lingulidae</taxon>
        <taxon>Lingula</taxon>
    </lineage>
</organism>
<dbReference type="Proteomes" id="UP000085678">
    <property type="component" value="Unplaced"/>
</dbReference>
<evidence type="ECO:0000256" key="1">
    <source>
        <dbReference type="ARBA" id="ARBA00009500"/>
    </source>
</evidence>
<protein>
    <submittedName>
        <fullName evidence="6">Leukocyte elastase inhibitor-like</fullName>
    </submittedName>
</protein>
<dbReference type="Pfam" id="PF00079">
    <property type="entry name" value="Serpin"/>
    <property type="match status" value="1"/>
</dbReference>
<dbReference type="RefSeq" id="XP_013384245.1">
    <property type="nucleotide sequence ID" value="XM_013528791.1"/>
</dbReference>
<dbReference type="InterPro" id="IPR042178">
    <property type="entry name" value="Serpin_sf_1"/>
</dbReference>
<sequence>MHPSIRPAVLLIYLPLVMGHWSLNTLGEATLTQGASKPEQQIVASNTNFAFKLYQILKADSGNLFFSPFSITTALSMVLLGAKGGTRSEMERVMGYSNIPSIHEHFKRLRTRLTNPGNEYLLRIANRLFGREGFNFNQKYIDDSGRYYDAPLDLRDFRQTSATTRYINNWVEQQTNNKIVDLLPNNFIDPQLILILVNAIYFKGTWASKFSESSTLPQPFFTSSFNRVNVPMMFQRQSFPYGTSSLLNCQILELPYHGDASMVIFLPDQIDDLGHLERSLTSASVVDDAISSLWDQTVNVYLPKFKLSDMRLDLKPVLIQMGMSKMFRVREADLSGIGGNRGDLFVSKAIHEAFVDVNEEGTEAAAATAIGVAFESVSVVPDFRADRPFVFLIREKTSGTVLFMGRVMNPLA</sequence>
<dbReference type="CDD" id="cd00172">
    <property type="entry name" value="serpin"/>
    <property type="match status" value="1"/>
</dbReference>
<dbReference type="OrthoDB" id="671595at2759"/>
<accession>A0A1S3HE12</accession>
<dbReference type="SMART" id="SM00093">
    <property type="entry name" value="SERPIN"/>
    <property type="match status" value="1"/>
</dbReference>
<evidence type="ECO:0000256" key="3">
    <source>
        <dbReference type="SAM" id="SignalP"/>
    </source>
</evidence>
<dbReference type="Gene3D" id="2.30.39.10">
    <property type="entry name" value="Alpha-1-antitrypsin, domain 1"/>
    <property type="match status" value="1"/>
</dbReference>
<evidence type="ECO:0000313" key="5">
    <source>
        <dbReference type="Proteomes" id="UP000085678"/>
    </source>
</evidence>
<dbReference type="SUPFAM" id="SSF56574">
    <property type="entry name" value="Serpins"/>
    <property type="match status" value="1"/>
</dbReference>
<dbReference type="GO" id="GO:0004867">
    <property type="term" value="F:serine-type endopeptidase inhibitor activity"/>
    <property type="evidence" value="ECO:0007669"/>
    <property type="project" value="InterPro"/>
</dbReference>
<proteinExistence type="inferred from homology"/>